<keyword evidence="2" id="KW-1185">Reference proteome</keyword>
<dbReference type="EMBL" id="BPLR01011009">
    <property type="protein sequence ID" value="GIY43692.1"/>
    <property type="molecule type" value="Genomic_DNA"/>
</dbReference>
<dbReference type="AlphaFoldDB" id="A0AAV4TFX5"/>
<accession>A0AAV4TFX5</accession>
<evidence type="ECO:0000313" key="1">
    <source>
        <dbReference type="EMBL" id="GIY43692.1"/>
    </source>
</evidence>
<protein>
    <submittedName>
        <fullName evidence="1">Uncharacterized protein</fullName>
    </submittedName>
</protein>
<sequence>MLGNGSSSASSIQINIFPEMFRSIFKMAAKLFNQLHINAYSSPKLGEMLSPCSVVSQGQIDSFTLLGHKRIGIFYTVLSLVFIQSDECSSKVKAFSVSTLRAGEYKLEN</sequence>
<dbReference type="Proteomes" id="UP001054945">
    <property type="component" value="Unassembled WGS sequence"/>
</dbReference>
<proteinExistence type="predicted"/>
<comment type="caution">
    <text evidence="1">The sequence shown here is derived from an EMBL/GenBank/DDBJ whole genome shotgun (WGS) entry which is preliminary data.</text>
</comment>
<evidence type="ECO:0000313" key="2">
    <source>
        <dbReference type="Proteomes" id="UP001054945"/>
    </source>
</evidence>
<name>A0AAV4TFX5_CAEEX</name>
<reference evidence="1 2" key="1">
    <citation type="submission" date="2021-06" db="EMBL/GenBank/DDBJ databases">
        <title>Caerostris extrusa draft genome.</title>
        <authorList>
            <person name="Kono N."/>
            <person name="Arakawa K."/>
        </authorList>
    </citation>
    <scope>NUCLEOTIDE SEQUENCE [LARGE SCALE GENOMIC DNA]</scope>
</reference>
<organism evidence="1 2">
    <name type="scientific">Caerostris extrusa</name>
    <name type="common">Bark spider</name>
    <name type="synonym">Caerostris bankana</name>
    <dbReference type="NCBI Taxonomy" id="172846"/>
    <lineage>
        <taxon>Eukaryota</taxon>
        <taxon>Metazoa</taxon>
        <taxon>Ecdysozoa</taxon>
        <taxon>Arthropoda</taxon>
        <taxon>Chelicerata</taxon>
        <taxon>Arachnida</taxon>
        <taxon>Araneae</taxon>
        <taxon>Araneomorphae</taxon>
        <taxon>Entelegynae</taxon>
        <taxon>Araneoidea</taxon>
        <taxon>Araneidae</taxon>
        <taxon>Caerostris</taxon>
    </lineage>
</organism>
<gene>
    <name evidence="1" type="ORF">CEXT_489571</name>
</gene>